<name>A0ABS6DUS6_9FIRM</name>
<gene>
    <name evidence="1" type="ORF">KQI20_03960</name>
</gene>
<comment type="caution">
    <text evidence="1">The sequence shown here is derived from an EMBL/GenBank/DDBJ whole genome shotgun (WGS) entry which is preliminary data.</text>
</comment>
<dbReference type="RefSeq" id="WP_216568726.1">
    <property type="nucleotide sequence ID" value="NZ_JAHLOQ010000006.1"/>
</dbReference>
<organism evidence="1 2">
    <name type="scientific">Intestinibacter bartlettii</name>
    <dbReference type="NCBI Taxonomy" id="261299"/>
    <lineage>
        <taxon>Bacteria</taxon>
        <taxon>Bacillati</taxon>
        <taxon>Bacillota</taxon>
        <taxon>Clostridia</taxon>
        <taxon>Peptostreptococcales</taxon>
        <taxon>Peptostreptococcaceae</taxon>
        <taxon>Intestinibacter</taxon>
    </lineage>
</organism>
<evidence type="ECO:0000313" key="1">
    <source>
        <dbReference type="EMBL" id="MBU5335588.1"/>
    </source>
</evidence>
<dbReference type="CDD" id="cd09911">
    <property type="entry name" value="Lin0431_like"/>
    <property type="match status" value="1"/>
</dbReference>
<sequence length="121" mass="13333">MKNILKKKDIILVIVILVIALIAFGAKLLFSEKGGEAIITVDGKVYGTYSLDQDQTIKVDDHNTVVIKDGVVHMEDADCPDKLCIKQGKIDSNGEKIVCLPNKTIVQVKSEKQSEEDVHVK</sequence>
<keyword evidence="2" id="KW-1185">Reference proteome</keyword>
<dbReference type="Pfam" id="PF07009">
    <property type="entry name" value="NusG_II"/>
    <property type="match status" value="1"/>
</dbReference>
<dbReference type="Proteomes" id="UP001196301">
    <property type="component" value="Unassembled WGS sequence"/>
</dbReference>
<reference evidence="1 2" key="1">
    <citation type="submission" date="2021-06" db="EMBL/GenBank/DDBJ databases">
        <authorList>
            <person name="Sun Q."/>
            <person name="Li D."/>
        </authorList>
    </citation>
    <scope>NUCLEOTIDE SEQUENCE [LARGE SCALE GENOMIC DNA]</scope>
    <source>
        <strain evidence="1 2">N19</strain>
    </source>
</reference>
<evidence type="ECO:0000313" key="2">
    <source>
        <dbReference type="Proteomes" id="UP001196301"/>
    </source>
</evidence>
<proteinExistence type="predicted"/>
<protein>
    <submittedName>
        <fullName evidence="1">NusG domain II-containing protein</fullName>
    </submittedName>
</protein>
<accession>A0ABS6DUS6</accession>
<dbReference type="EMBL" id="JAHLOQ010000006">
    <property type="protein sequence ID" value="MBU5335588.1"/>
    <property type="molecule type" value="Genomic_DNA"/>
</dbReference>